<sequence length="95" mass="11234">MASHQPQDNPYHHKGMCTVKHRPGHWCWTKEELETLQTQSELGRSWNTIAKTQFTINGFVRHSALACFKMWCTRFRDPNEKESRPVIKGEEDYDL</sequence>
<evidence type="ECO:0000313" key="2">
    <source>
        <dbReference type="Proteomes" id="UP000094444"/>
    </source>
</evidence>
<evidence type="ECO:0000313" key="1">
    <source>
        <dbReference type="EMBL" id="POS79351.1"/>
    </source>
</evidence>
<protein>
    <recommendedName>
        <fullName evidence="3">Myb-like domain-containing protein</fullName>
    </recommendedName>
</protein>
<evidence type="ECO:0008006" key="3">
    <source>
        <dbReference type="Google" id="ProtNLM"/>
    </source>
</evidence>
<dbReference type="AlphaFoldDB" id="A0A2P5IA24"/>
<dbReference type="EMBL" id="MAVT02000119">
    <property type="protein sequence ID" value="POS79351.1"/>
    <property type="molecule type" value="Genomic_DNA"/>
</dbReference>
<keyword evidence="2" id="KW-1185">Reference proteome</keyword>
<organism evidence="1 2">
    <name type="scientific">Diaporthe helianthi</name>
    <dbReference type="NCBI Taxonomy" id="158607"/>
    <lineage>
        <taxon>Eukaryota</taxon>
        <taxon>Fungi</taxon>
        <taxon>Dikarya</taxon>
        <taxon>Ascomycota</taxon>
        <taxon>Pezizomycotina</taxon>
        <taxon>Sordariomycetes</taxon>
        <taxon>Sordariomycetidae</taxon>
        <taxon>Diaporthales</taxon>
        <taxon>Diaporthaceae</taxon>
        <taxon>Diaporthe</taxon>
    </lineage>
</organism>
<name>A0A2P5IA24_DIAHE</name>
<proteinExistence type="predicted"/>
<dbReference type="Proteomes" id="UP000094444">
    <property type="component" value="Unassembled WGS sequence"/>
</dbReference>
<reference evidence="1" key="1">
    <citation type="submission" date="2017-09" db="EMBL/GenBank/DDBJ databases">
        <title>Polyketide synthases of a Diaporthe helianthi virulent isolate.</title>
        <authorList>
            <person name="Baroncelli R."/>
        </authorList>
    </citation>
    <scope>NUCLEOTIDE SEQUENCE [LARGE SCALE GENOMIC DNA]</scope>
    <source>
        <strain evidence="1">7/96</strain>
    </source>
</reference>
<gene>
    <name evidence="1" type="ORF">DHEL01_v202236</name>
</gene>
<comment type="caution">
    <text evidence="1">The sequence shown here is derived from an EMBL/GenBank/DDBJ whole genome shotgun (WGS) entry which is preliminary data.</text>
</comment>
<dbReference type="InParanoid" id="A0A2P5IA24"/>
<accession>A0A2P5IA24</accession>